<dbReference type="Gene3D" id="3.90.1150.170">
    <property type="match status" value="1"/>
</dbReference>
<comment type="similarity">
    <text evidence="2 7">Belongs to the group II decarboxylase family.</text>
</comment>
<keyword evidence="3" id="KW-0210">Decarboxylase</keyword>
<dbReference type="Gene3D" id="3.90.1150.10">
    <property type="entry name" value="Aspartate Aminotransferase, domain 1"/>
    <property type="match status" value="1"/>
</dbReference>
<sequence length="551" mass="57620">MPPRPAPPCPRRPDAPPVSPAGPSAPAAGRPARPAPVPHPRGEPHVSSTAPGQLYQPAGTAEGLESVRSLVNTALDILQEAAAARTGPVAPGGPAAARAAAEAALTAPLLPERASEPAQVLAELVRPYAQWSVDITHPAAVARMQPPPTDVAAAAELVGAVLNQSLHAWESGPFALELDRWVIAQLAELVGYDPAEAGGTLTSGGSVSNLMAMTMARDTVLAAKTGRLAFQEGLLNLGVQPVVLAPQGVHFSIERAVRLLGIGEANIRTVPIDEHGRMIPKEAERILAGLPAHEVPVALVAVAGSTDLGIVDPLPELAAIARAHGLWLHADAAYGAGALFSPRLRPMLDGLAEADSVTMDLHKFGWTPASSAALLVRRAETMNSFGLQPTTCLSADDDTCAGYIGSQNTSLQTTRRADALKIAVSMRTLGRDAVAQMVDTCHDLARHAAARIAAEPRLELGTEPPLTAVLFRYLPGHGLDADAFNGKLRRRVMEDGRALLARTHITQPDGSSRVFLKLMLLNPQTAPEQLDRLVDDLLALAAEQEAAAVAV</sequence>
<feature type="compositionally biased region" description="Low complexity" evidence="8">
    <location>
        <begin position="21"/>
        <end position="32"/>
    </location>
</feature>
<dbReference type="PANTHER" id="PTHR45677:SF8">
    <property type="entry name" value="CYSTEINE SULFINIC ACID DECARBOXYLASE"/>
    <property type="match status" value="1"/>
</dbReference>
<evidence type="ECO:0000256" key="2">
    <source>
        <dbReference type="ARBA" id="ARBA00009533"/>
    </source>
</evidence>
<dbReference type="GO" id="GO:0005737">
    <property type="term" value="C:cytoplasm"/>
    <property type="evidence" value="ECO:0007669"/>
    <property type="project" value="TreeGrafter"/>
</dbReference>
<keyword evidence="10" id="KW-1185">Reference proteome</keyword>
<dbReference type="InterPro" id="IPR002129">
    <property type="entry name" value="PyrdxlP-dep_de-COase"/>
</dbReference>
<evidence type="ECO:0000256" key="5">
    <source>
        <dbReference type="ARBA" id="ARBA00023239"/>
    </source>
</evidence>
<evidence type="ECO:0000256" key="4">
    <source>
        <dbReference type="ARBA" id="ARBA00022898"/>
    </source>
</evidence>
<name>A0A2V4NL51_9ACTN</name>
<dbReference type="InterPro" id="IPR015424">
    <property type="entry name" value="PyrdxlP-dep_Trfase"/>
</dbReference>
<evidence type="ECO:0000256" key="6">
    <source>
        <dbReference type="PIRSR" id="PIRSR602129-50"/>
    </source>
</evidence>
<protein>
    <submittedName>
        <fullName evidence="9">Pyridoxal-dependent decarboxylase</fullName>
    </submittedName>
</protein>
<dbReference type="GO" id="GO:0030170">
    <property type="term" value="F:pyridoxal phosphate binding"/>
    <property type="evidence" value="ECO:0007669"/>
    <property type="project" value="InterPro"/>
</dbReference>
<keyword evidence="4 6" id="KW-0663">Pyridoxal phosphate</keyword>
<organism evidence="9 10">
    <name type="scientific">Streptomyces tateyamensis</name>
    <dbReference type="NCBI Taxonomy" id="565073"/>
    <lineage>
        <taxon>Bacteria</taxon>
        <taxon>Bacillati</taxon>
        <taxon>Actinomycetota</taxon>
        <taxon>Actinomycetes</taxon>
        <taxon>Kitasatosporales</taxon>
        <taxon>Streptomycetaceae</taxon>
        <taxon>Streptomyces</taxon>
    </lineage>
</organism>
<dbReference type="AlphaFoldDB" id="A0A2V4NL51"/>
<feature type="region of interest" description="Disordered" evidence="8">
    <location>
        <begin position="1"/>
        <end position="57"/>
    </location>
</feature>
<dbReference type="Proteomes" id="UP000248039">
    <property type="component" value="Unassembled WGS sequence"/>
</dbReference>
<proteinExistence type="inferred from homology"/>
<feature type="compositionally biased region" description="Pro residues" evidence="8">
    <location>
        <begin position="1"/>
        <end position="20"/>
    </location>
</feature>
<gene>
    <name evidence="9" type="ORF">C7C46_09240</name>
</gene>
<dbReference type="OrthoDB" id="3335676at2"/>
<evidence type="ECO:0000256" key="7">
    <source>
        <dbReference type="RuleBase" id="RU000382"/>
    </source>
</evidence>
<evidence type="ECO:0000313" key="10">
    <source>
        <dbReference type="Proteomes" id="UP000248039"/>
    </source>
</evidence>
<feature type="modified residue" description="N6-(pyridoxal phosphate)lysine" evidence="6">
    <location>
        <position position="363"/>
    </location>
</feature>
<accession>A0A2V4NL51</accession>
<comment type="caution">
    <text evidence="9">The sequence shown here is derived from an EMBL/GenBank/DDBJ whole genome shotgun (WGS) entry which is preliminary data.</text>
</comment>
<keyword evidence="5 7" id="KW-0456">Lyase</keyword>
<evidence type="ECO:0000313" key="9">
    <source>
        <dbReference type="EMBL" id="PYC83180.1"/>
    </source>
</evidence>
<evidence type="ECO:0000256" key="1">
    <source>
        <dbReference type="ARBA" id="ARBA00001933"/>
    </source>
</evidence>
<dbReference type="PANTHER" id="PTHR45677">
    <property type="entry name" value="GLUTAMATE DECARBOXYLASE-RELATED"/>
    <property type="match status" value="1"/>
</dbReference>
<dbReference type="GO" id="GO:0019752">
    <property type="term" value="P:carboxylic acid metabolic process"/>
    <property type="evidence" value="ECO:0007669"/>
    <property type="project" value="InterPro"/>
</dbReference>
<dbReference type="Pfam" id="PF00282">
    <property type="entry name" value="Pyridoxal_deC"/>
    <property type="match status" value="1"/>
</dbReference>
<dbReference type="InterPro" id="IPR015421">
    <property type="entry name" value="PyrdxlP-dep_Trfase_major"/>
</dbReference>
<evidence type="ECO:0000256" key="8">
    <source>
        <dbReference type="SAM" id="MobiDB-lite"/>
    </source>
</evidence>
<dbReference type="GO" id="GO:0004058">
    <property type="term" value="F:aromatic-L-amino-acid decarboxylase activity"/>
    <property type="evidence" value="ECO:0007669"/>
    <property type="project" value="UniProtKB-ARBA"/>
</dbReference>
<dbReference type="Gene3D" id="3.40.640.10">
    <property type="entry name" value="Type I PLP-dependent aspartate aminotransferase-like (Major domain)"/>
    <property type="match status" value="1"/>
</dbReference>
<comment type="cofactor">
    <cofactor evidence="1 6 7">
        <name>pyridoxal 5'-phosphate</name>
        <dbReference type="ChEBI" id="CHEBI:597326"/>
    </cofactor>
</comment>
<dbReference type="InterPro" id="IPR015422">
    <property type="entry name" value="PyrdxlP-dep_Trfase_small"/>
</dbReference>
<dbReference type="EMBL" id="PYBW01000029">
    <property type="protein sequence ID" value="PYC83180.1"/>
    <property type="molecule type" value="Genomic_DNA"/>
</dbReference>
<reference evidence="9 10" key="1">
    <citation type="submission" date="2018-03" db="EMBL/GenBank/DDBJ databases">
        <title>Bioinformatic expansion and discovery of thiopeptide antibiotics.</title>
        <authorList>
            <person name="Schwalen C.J."/>
            <person name="Hudson G.A."/>
            <person name="Mitchell D.A."/>
        </authorList>
    </citation>
    <scope>NUCLEOTIDE SEQUENCE [LARGE SCALE GENOMIC DNA]</scope>
    <source>
        <strain evidence="9 10">ATCC 21389</strain>
    </source>
</reference>
<evidence type="ECO:0000256" key="3">
    <source>
        <dbReference type="ARBA" id="ARBA00022793"/>
    </source>
</evidence>
<dbReference type="SUPFAM" id="SSF53383">
    <property type="entry name" value="PLP-dependent transferases"/>
    <property type="match status" value="1"/>
</dbReference>